<dbReference type="InterPro" id="IPR036236">
    <property type="entry name" value="Znf_C2H2_sf"/>
</dbReference>
<reference evidence="3" key="1">
    <citation type="submission" date="2021-05" db="EMBL/GenBank/DDBJ databases">
        <authorList>
            <person name="Alioto T."/>
            <person name="Alioto T."/>
            <person name="Gomez Garrido J."/>
        </authorList>
    </citation>
    <scope>NUCLEOTIDE SEQUENCE</scope>
</reference>
<dbReference type="EMBL" id="HBUF01224979">
    <property type="protein sequence ID" value="CAG6671021.1"/>
    <property type="molecule type" value="Transcribed_RNA"/>
</dbReference>
<name>A0A8D8YTU6_9HEMI</name>
<dbReference type="EMBL" id="HBUF01050300">
    <property type="protein sequence ID" value="CAG6621485.1"/>
    <property type="molecule type" value="Transcribed_RNA"/>
</dbReference>
<dbReference type="SUPFAM" id="SSF57667">
    <property type="entry name" value="beta-beta-alpha zinc fingers"/>
    <property type="match status" value="1"/>
</dbReference>
<dbReference type="Gene3D" id="3.30.160.60">
    <property type="entry name" value="Classic Zinc Finger"/>
    <property type="match status" value="1"/>
</dbReference>
<dbReference type="AlphaFoldDB" id="A0A8D8YTU6"/>
<dbReference type="EMBL" id="HBUF01224978">
    <property type="protein sequence ID" value="CAG6671020.1"/>
    <property type="molecule type" value="Transcribed_RNA"/>
</dbReference>
<sequence length="142" mass="16584">MDEIDLVSVVECIHCEEDLENDTEVLLKHGKLCTGEIRHGKGDKYLCFTCAYRTPYSGTLRRHIRAHIGDHPYTCFFCEYRSNQRANLMSHVKFKHGYTQKQNRINEKLEQTLVTEDVVSSHKEGFKKATYILKKSDIIKIF</sequence>
<accession>A0A8D8YTU6</accession>
<dbReference type="EMBL" id="HBUF01392316">
    <property type="protein sequence ID" value="CAG6734341.1"/>
    <property type="molecule type" value="Transcribed_RNA"/>
</dbReference>
<keyword evidence="1" id="KW-0863">Zinc-finger</keyword>
<organism evidence="3">
    <name type="scientific">Cacopsylla melanoneura</name>
    <dbReference type="NCBI Taxonomy" id="428564"/>
    <lineage>
        <taxon>Eukaryota</taxon>
        <taxon>Metazoa</taxon>
        <taxon>Ecdysozoa</taxon>
        <taxon>Arthropoda</taxon>
        <taxon>Hexapoda</taxon>
        <taxon>Insecta</taxon>
        <taxon>Pterygota</taxon>
        <taxon>Neoptera</taxon>
        <taxon>Paraneoptera</taxon>
        <taxon>Hemiptera</taxon>
        <taxon>Sternorrhyncha</taxon>
        <taxon>Psylloidea</taxon>
        <taxon>Psyllidae</taxon>
        <taxon>Psyllinae</taxon>
        <taxon>Cacopsylla</taxon>
    </lineage>
</organism>
<dbReference type="InterPro" id="IPR013087">
    <property type="entry name" value="Znf_C2H2_type"/>
</dbReference>
<dbReference type="GO" id="GO:0008270">
    <property type="term" value="F:zinc ion binding"/>
    <property type="evidence" value="ECO:0007669"/>
    <property type="project" value="UniProtKB-KW"/>
</dbReference>
<evidence type="ECO:0000313" key="3">
    <source>
        <dbReference type="EMBL" id="CAG6734341.1"/>
    </source>
</evidence>
<dbReference type="EMBL" id="HBUF01571866">
    <property type="protein sequence ID" value="CAG6766923.1"/>
    <property type="molecule type" value="Transcribed_RNA"/>
</dbReference>
<feature type="domain" description="C2H2-type" evidence="2">
    <location>
        <begin position="45"/>
        <end position="72"/>
    </location>
</feature>
<dbReference type="SMART" id="SM00355">
    <property type="entry name" value="ZnF_C2H2"/>
    <property type="match status" value="2"/>
</dbReference>
<evidence type="ECO:0000259" key="2">
    <source>
        <dbReference type="PROSITE" id="PS50157"/>
    </source>
</evidence>
<dbReference type="EMBL" id="HBUF01050299">
    <property type="protein sequence ID" value="CAG6621483.1"/>
    <property type="molecule type" value="Transcribed_RNA"/>
</dbReference>
<dbReference type="EMBL" id="HBUF01571867">
    <property type="protein sequence ID" value="CAG6766924.1"/>
    <property type="molecule type" value="Transcribed_RNA"/>
</dbReference>
<proteinExistence type="predicted"/>
<dbReference type="PROSITE" id="PS50157">
    <property type="entry name" value="ZINC_FINGER_C2H2_2"/>
    <property type="match status" value="1"/>
</dbReference>
<evidence type="ECO:0000256" key="1">
    <source>
        <dbReference type="PROSITE-ProRule" id="PRU00042"/>
    </source>
</evidence>
<keyword evidence="1" id="KW-0479">Metal-binding</keyword>
<dbReference type="EMBL" id="HBUF01392315">
    <property type="protein sequence ID" value="CAG6734340.1"/>
    <property type="molecule type" value="Transcribed_RNA"/>
</dbReference>
<dbReference type="EMBL" id="HBUF01392317">
    <property type="protein sequence ID" value="CAG6734342.1"/>
    <property type="molecule type" value="Transcribed_RNA"/>
</dbReference>
<keyword evidence="1" id="KW-0862">Zinc</keyword>
<protein>
    <submittedName>
        <fullName evidence="3">Zinc finger protein 394</fullName>
    </submittedName>
</protein>